<dbReference type="EMBL" id="BK014913">
    <property type="protein sequence ID" value="DAD82122.1"/>
    <property type="molecule type" value="Genomic_DNA"/>
</dbReference>
<dbReference type="SUPFAM" id="SSF56672">
    <property type="entry name" value="DNA/RNA polymerases"/>
    <property type="match status" value="1"/>
</dbReference>
<feature type="domain" description="Reverse transcriptase" evidence="1">
    <location>
        <begin position="1"/>
        <end position="275"/>
    </location>
</feature>
<dbReference type="InterPro" id="IPR000477">
    <property type="entry name" value="RT_dom"/>
</dbReference>
<organism evidence="2">
    <name type="scientific">Siphoviridae sp. ctwQg18</name>
    <dbReference type="NCBI Taxonomy" id="2826516"/>
    <lineage>
        <taxon>Viruses</taxon>
        <taxon>Duplodnaviria</taxon>
        <taxon>Heunggongvirae</taxon>
        <taxon>Uroviricota</taxon>
        <taxon>Caudoviricetes</taxon>
    </lineage>
</organism>
<protein>
    <recommendedName>
        <fullName evidence="1">Reverse transcriptase domain-containing protein</fullName>
    </recommendedName>
</protein>
<name>A0A8S5MIB2_9CAUD</name>
<accession>A0A8S5MIB2</accession>
<evidence type="ECO:0000259" key="1">
    <source>
        <dbReference type="PROSITE" id="PS50878"/>
    </source>
</evidence>
<dbReference type="Pfam" id="PF00078">
    <property type="entry name" value="RVT_1"/>
    <property type="match status" value="1"/>
</dbReference>
<dbReference type="PANTHER" id="PTHR34047">
    <property type="entry name" value="NUCLEAR INTRON MATURASE 1, MITOCHONDRIAL-RELATED"/>
    <property type="match status" value="1"/>
</dbReference>
<dbReference type="InterPro" id="IPR043502">
    <property type="entry name" value="DNA/RNA_pol_sf"/>
</dbReference>
<dbReference type="InterPro" id="IPR051083">
    <property type="entry name" value="GrpII_Intron_Splice-Mob/Def"/>
</dbReference>
<reference evidence="2" key="1">
    <citation type="journal article" date="2021" name="Proc. Natl. Acad. Sci. U.S.A.">
        <title>A Catalog of Tens of Thousands of Viruses from Human Metagenomes Reveals Hidden Associations with Chronic Diseases.</title>
        <authorList>
            <person name="Tisza M.J."/>
            <person name="Buck C.B."/>
        </authorList>
    </citation>
    <scope>NUCLEOTIDE SEQUENCE</scope>
    <source>
        <strain evidence="2">CtwQg18</strain>
    </source>
</reference>
<dbReference type="PANTHER" id="PTHR34047:SF8">
    <property type="entry name" value="PROTEIN YKFC"/>
    <property type="match status" value="1"/>
</dbReference>
<sequence>MKRITGLMKNICTMKNALNAYQKARRCKRYRPEVLEFEANREEYLGKAIRELESLTYTPGKYKVFKVWEPKERIIMALPFYDRVIQHMIVNYIEPIFEHQFIYHSYACRKGKGAHRASKQLTRWLYNLEVVQGKSVYVLKADIHHYFQSIDHKVLKREIRTYIKDKDLLVILDRIIDHNGIFPDGVGIPVGNLTSQLFANVYLHRLDMFVKHTLHAEHYMRYMDDFVIISEDLEQLKRWEKQIEIFLADVLKLQLNPKTTIVYAKNGVDFVGYRHWNSTKKIRKDAMRRLKRLMKNFKDGTITEEFFDKSFTSRIGSIKHADTYNLVQKITCEAKELKESHA</sequence>
<dbReference type="CDD" id="cd01651">
    <property type="entry name" value="RT_G2_intron"/>
    <property type="match status" value="1"/>
</dbReference>
<dbReference type="PROSITE" id="PS50878">
    <property type="entry name" value="RT_POL"/>
    <property type="match status" value="1"/>
</dbReference>
<proteinExistence type="predicted"/>
<dbReference type="EMBL" id="BK014913">
    <property type="protein sequence ID" value="DAD82105.1"/>
    <property type="molecule type" value="Genomic_DNA"/>
</dbReference>
<evidence type="ECO:0000313" key="2">
    <source>
        <dbReference type="EMBL" id="DAD82105.1"/>
    </source>
</evidence>